<keyword evidence="1" id="KW-0812">Transmembrane</keyword>
<protein>
    <submittedName>
        <fullName evidence="2">Uncharacterized protein</fullName>
    </submittedName>
</protein>
<evidence type="ECO:0000256" key="1">
    <source>
        <dbReference type="SAM" id="Phobius"/>
    </source>
</evidence>
<dbReference type="AlphaFoldDB" id="A0A3Q3DFQ4"/>
<keyword evidence="3" id="KW-1185">Reference proteome</keyword>
<evidence type="ECO:0000313" key="2">
    <source>
        <dbReference type="Ensembl" id="ENSHCOP00000010989.1"/>
    </source>
</evidence>
<accession>A0A3Q3DFQ4</accession>
<organism evidence="2 3">
    <name type="scientific">Hippocampus comes</name>
    <name type="common">Tiger tail seahorse</name>
    <dbReference type="NCBI Taxonomy" id="109280"/>
    <lineage>
        <taxon>Eukaryota</taxon>
        <taxon>Metazoa</taxon>
        <taxon>Chordata</taxon>
        <taxon>Craniata</taxon>
        <taxon>Vertebrata</taxon>
        <taxon>Euteleostomi</taxon>
        <taxon>Actinopterygii</taxon>
        <taxon>Neopterygii</taxon>
        <taxon>Teleostei</taxon>
        <taxon>Neoteleostei</taxon>
        <taxon>Acanthomorphata</taxon>
        <taxon>Syngnathiaria</taxon>
        <taxon>Syngnathiformes</taxon>
        <taxon>Syngnathoidei</taxon>
        <taxon>Syngnathidae</taxon>
        <taxon>Hippocampus</taxon>
    </lineage>
</organism>
<evidence type="ECO:0000313" key="3">
    <source>
        <dbReference type="Proteomes" id="UP000264820"/>
    </source>
</evidence>
<keyword evidence="1" id="KW-0472">Membrane</keyword>
<proteinExistence type="predicted"/>
<reference evidence="2" key="1">
    <citation type="submission" date="2025-08" db="UniProtKB">
        <authorList>
            <consortium name="Ensembl"/>
        </authorList>
    </citation>
    <scope>IDENTIFICATION</scope>
</reference>
<sequence length="96" mass="10861">MMASGEQTVHAFQDLKAKGKFLFKDIFLVILSNCPVRDCYSALSFSILICGLTFMILTTRKKRQSEGVYSPSSEELAGARLKMDRMLKIPPEERLI</sequence>
<dbReference type="STRING" id="109280.ENSHCOP00000010989"/>
<keyword evidence="1" id="KW-1133">Transmembrane helix</keyword>
<reference evidence="2" key="2">
    <citation type="submission" date="2025-09" db="UniProtKB">
        <authorList>
            <consortium name="Ensembl"/>
        </authorList>
    </citation>
    <scope>IDENTIFICATION</scope>
</reference>
<dbReference type="Proteomes" id="UP000264820">
    <property type="component" value="Unplaced"/>
</dbReference>
<dbReference type="Ensembl" id="ENSHCOT00000017579.1">
    <property type="protein sequence ID" value="ENSHCOP00000010989.1"/>
    <property type="gene ID" value="ENSHCOG00000013730.1"/>
</dbReference>
<name>A0A3Q3DFQ4_HIPCM</name>
<feature type="transmembrane region" description="Helical" evidence="1">
    <location>
        <begin position="40"/>
        <end position="57"/>
    </location>
</feature>